<evidence type="ECO:0000256" key="5">
    <source>
        <dbReference type="ARBA" id="ARBA00030406"/>
    </source>
</evidence>
<comment type="similarity">
    <text evidence="2">Belongs to the aldo/keto reductase family. Glutamate--cysteine ligase light chain subfamily.</text>
</comment>
<evidence type="ECO:0000256" key="8">
    <source>
        <dbReference type="ARBA" id="ARBA00032926"/>
    </source>
</evidence>
<comment type="pathway">
    <text evidence="1">Sulfur metabolism; glutathione biosynthesis; glutathione from L-cysteine and L-glutamate: step 1/2.</text>
</comment>
<gene>
    <name evidence="10" type="ORF">Pmani_009259</name>
</gene>
<evidence type="ECO:0000313" key="11">
    <source>
        <dbReference type="Proteomes" id="UP001292094"/>
    </source>
</evidence>
<feature type="domain" description="NADP-dependent oxidoreductase" evidence="9">
    <location>
        <begin position="92"/>
        <end position="204"/>
    </location>
</feature>
<evidence type="ECO:0000313" key="10">
    <source>
        <dbReference type="EMBL" id="KAK4319844.1"/>
    </source>
</evidence>
<dbReference type="Pfam" id="PF00248">
    <property type="entry name" value="Aldo_ket_red"/>
    <property type="match status" value="1"/>
</dbReference>
<organism evidence="10 11">
    <name type="scientific">Petrolisthes manimaculis</name>
    <dbReference type="NCBI Taxonomy" id="1843537"/>
    <lineage>
        <taxon>Eukaryota</taxon>
        <taxon>Metazoa</taxon>
        <taxon>Ecdysozoa</taxon>
        <taxon>Arthropoda</taxon>
        <taxon>Crustacea</taxon>
        <taxon>Multicrustacea</taxon>
        <taxon>Malacostraca</taxon>
        <taxon>Eumalacostraca</taxon>
        <taxon>Eucarida</taxon>
        <taxon>Decapoda</taxon>
        <taxon>Pleocyemata</taxon>
        <taxon>Anomura</taxon>
        <taxon>Galatheoidea</taxon>
        <taxon>Porcellanidae</taxon>
        <taxon>Petrolisthes</taxon>
    </lineage>
</organism>
<reference evidence="10" key="1">
    <citation type="submission" date="2023-11" db="EMBL/GenBank/DDBJ databases">
        <title>Genome assemblies of two species of porcelain crab, Petrolisthes cinctipes and Petrolisthes manimaculis (Anomura: Porcellanidae).</title>
        <authorList>
            <person name="Angst P."/>
        </authorList>
    </citation>
    <scope>NUCLEOTIDE SEQUENCE</scope>
    <source>
        <strain evidence="10">PB745_02</strain>
        <tissue evidence="10">Gill</tissue>
    </source>
</reference>
<evidence type="ECO:0000256" key="6">
    <source>
        <dbReference type="ARBA" id="ARBA00031154"/>
    </source>
</evidence>
<dbReference type="SUPFAM" id="SSF51430">
    <property type="entry name" value="NAD(P)-linked oxidoreductase"/>
    <property type="match status" value="1"/>
</dbReference>
<accession>A0AAE1Q591</accession>
<evidence type="ECO:0000256" key="7">
    <source>
        <dbReference type="ARBA" id="ARBA00031732"/>
    </source>
</evidence>
<dbReference type="GO" id="GO:0006750">
    <property type="term" value="P:glutathione biosynthetic process"/>
    <property type="evidence" value="ECO:0007669"/>
    <property type="project" value="UniProtKB-KW"/>
</dbReference>
<dbReference type="EMBL" id="JAWZYT010000715">
    <property type="protein sequence ID" value="KAK4319844.1"/>
    <property type="molecule type" value="Genomic_DNA"/>
</dbReference>
<name>A0AAE1Q591_9EUCA</name>
<comment type="caution">
    <text evidence="10">The sequence shown here is derived from an EMBL/GenBank/DDBJ whole genome shotgun (WGS) entry which is preliminary data.</text>
</comment>
<sequence>MSSSRGQHQQEVRRVVLWTGNILEMEELIRKAGQTTIEELRGSIKTTLNSWGGWKEEEDIGEVLTIQRQAKTPTTPPDDTTGNKTTVKLFLSNNDSEQVEDALKTMSSTLKLPQLDSVIVTPPDVSDDVTREALEPVWQTLEAAVDRGLVASIGLADVSPHLFADIYTWAKVKPTTVQVNLSSCCVVPKELTTFAQQNDVQVLTHNDPAEIVDEDIVSTITSRLGLAGTQIEWIARYRTIQQCRGLVQEKGYTLVLSCQG</sequence>
<dbReference type="InterPro" id="IPR036812">
    <property type="entry name" value="NAD(P)_OxRdtase_dom_sf"/>
</dbReference>
<dbReference type="InterPro" id="IPR032963">
    <property type="entry name" value="Gclm"/>
</dbReference>
<evidence type="ECO:0000256" key="1">
    <source>
        <dbReference type="ARBA" id="ARBA00005006"/>
    </source>
</evidence>
<dbReference type="Proteomes" id="UP001292094">
    <property type="component" value="Unassembled WGS sequence"/>
</dbReference>
<evidence type="ECO:0000259" key="9">
    <source>
        <dbReference type="Pfam" id="PF00248"/>
    </source>
</evidence>
<dbReference type="PANTHER" id="PTHR13295">
    <property type="entry name" value="GLUTAMATE CYSTEINE LIGASE REGULATORY SUBUNIT"/>
    <property type="match status" value="1"/>
</dbReference>
<keyword evidence="4" id="KW-0317">Glutathione biosynthesis</keyword>
<dbReference type="Gene3D" id="3.20.20.100">
    <property type="entry name" value="NADP-dependent oxidoreductase domain"/>
    <property type="match status" value="1"/>
</dbReference>
<comment type="subunit">
    <text evidence="3">Heterodimer of a catalytic heavy chain and a regulatory light chain.</text>
</comment>
<dbReference type="InterPro" id="IPR023210">
    <property type="entry name" value="NADP_OxRdtase_dom"/>
</dbReference>
<evidence type="ECO:0000256" key="2">
    <source>
        <dbReference type="ARBA" id="ARBA00008612"/>
    </source>
</evidence>
<evidence type="ECO:0000256" key="4">
    <source>
        <dbReference type="ARBA" id="ARBA00022684"/>
    </source>
</evidence>
<dbReference type="PANTHER" id="PTHR13295:SF4">
    <property type="entry name" value="GLUTAMATE--CYSTEINE LIGASE REGULATORY SUBUNIT"/>
    <property type="match status" value="1"/>
</dbReference>
<keyword evidence="11" id="KW-1185">Reference proteome</keyword>
<protein>
    <recommendedName>
        <fullName evidence="7">GCS light chain</fullName>
    </recommendedName>
    <alternativeName>
        <fullName evidence="5">Gamma-ECS regulatory subunit</fullName>
    </alternativeName>
    <alternativeName>
        <fullName evidence="8">Gamma-glutamylcysteine synthetase regulatory subunit</fullName>
    </alternativeName>
    <alternativeName>
        <fullName evidence="6">Glutamate--cysteine ligase modifier subunit</fullName>
    </alternativeName>
</protein>
<dbReference type="GO" id="GO:0035226">
    <property type="term" value="F:glutamate-cysteine ligase catalytic subunit binding"/>
    <property type="evidence" value="ECO:0007669"/>
    <property type="project" value="InterPro"/>
</dbReference>
<dbReference type="GO" id="GO:0030234">
    <property type="term" value="F:enzyme regulator activity"/>
    <property type="evidence" value="ECO:0007669"/>
    <property type="project" value="TreeGrafter"/>
</dbReference>
<evidence type="ECO:0000256" key="3">
    <source>
        <dbReference type="ARBA" id="ARBA00011532"/>
    </source>
</evidence>
<dbReference type="GO" id="GO:0017109">
    <property type="term" value="C:glutamate-cysteine ligase complex"/>
    <property type="evidence" value="ECO:0007669"/>
    <property type="project" value="TreeGrafter"/>
</dbReference>
<proteinExistence type="inferred from homology"/>
<dbReference type="AlphaFoldDB" id="A0AAE1Q591"/>